<accession>A0A0R1TQ57</accession>
<keyword evidence="2" id="KW-1133">Transmembrane helix</keyword>
<organism evidence="6 7">
    <name type="scientific">Ligilactobacillus apodemi DSM 16634 = JCM 16172</name>
    <dbReference type="NCBI Taxonomy" id="1423724"/>
    <lineage>
        <taxon>Bacteria</taxon>
        <taxon>Bacillati</taxon>
        <taxon>Bacillota</taxon>
        <taxon>Bacilli</taxon>
        <taxon>Lactobacillales</taxon>
        <taxon>Lactobacillaceae</taxon>
        <taxon>Ligilactobacillus</taxon>
    </lineage>
</organism>
<evidence type="ECO:0000256" key="1">
    <source>
        <dbReference type="SAM" id="MobiDB-lite"/>
    </source>
</evidence>
<keyword evidence="3" id="KW-0732">Signal</keyword>
<keyword evidence="7" id="KW-1185">Reference proteome</keyword>
<dbReference type="InterPro" id="IPR032364">
    <property type="entry name" value="GramPos_pilinD1_N"/>
</dbReference>
<feature type="domain" description="Gram-positive pilin subunit D1 N-terminal" evidence="4">
    <location>
        <begin position="35"/>
        <end position="155"/>
    </location>
</feature>
<feature type="domain" description="SpaA-like prealbumin fold" evidence="5">
    <location>
        <begin position="172"/>
        <end position="267"/>
    </location>
</feature>
<dbReference type="Gene3D" id="2.60.40.10">
    <property type="entry name" value="Immunoglobulins"/>
    <property type="match status" value="2"/>
</dbReference>
<dbReference type="AlphaFoldDB" id="A0A0R1TQ57"/>
<evidence type="ECO:0000259" key="5">
    <source>
        <dbReference type="Pfam" id="PF17802"/>
    </source>
</evidence>
<dbReference type="Proteomes" id="UP000051324">
    <property type="component" value="Unassembled WGS sequence"/>
</dbReference>
<feature type="chain" id="PRO_5006411344" evidence="3">
    <location>
        <begin position="19"/>
        <end position="399"/>
    </location>
</feature>
<evidence type="ECO:0000256" key="2">
    <source>
        <dbReference type="SAM" id="Phobius"/>
    </source>
</evidence>
<dbReference type="eggNOG" id="ENOG5033ZVG">
    <property type="taxonomic scope" value="Bacteria"/>
</dbReference>
<reference evidence="6 7" key="1">
    <citation type="journal article" date="2015" name="Genome Announc.">
        <title>Expanding the biotechnology potential of lactobacilli through comparative genomics of 213 strains and associated genera.</title>
        <authorList>
            <person name="Sun Z."/>
            <person name="Harris H.M."/>
            <person name="McCann A."/>
            <person name="Guo C."/>
            <person name="Argimon S."/>
            <person name="Zhang W."/>
            <person name="Yang X."/>
            <person name="Jeffery I.B."/>
            <person name="Cooney J.C."/>
            <person name="Kagawa T.F."/>
            <person name="Liu W."/>
            <person name="Song Y."/>
            <person name="Salvetti E."/>
            <person name="Wrobel A."/>
            <person name="Rasinkangas P."/>
            <person name="Parkhill J."/>
            <person name="Rea M.C."/>
            <person name="O'Sullivan O."/>
            <person name="Ritari J."/>
            <person name="Douillard F.P."/>
            <person name="Paul Ross R."/>
            <person name="Yang R."/>
            <person name="Briner A.E."/>
            <person name="Felis G.E."/>
            <person name="de Vos W.M."/>
            <person name="Barrangou R."/>
            <person name="Klaenhammer T.R."/>
            <person name="Caufield P.W."/>
            <person name="Cui Y."/>
            <person name="Zhang H."/>
            <person name="O'Toole P.W."/>
        </authorList>
    </citation>
    <scope>NUCLEOTIDE SEQUENCE [LARGE SCALE GENOMIC DNA]</scope>
    <source>
        <strain evidence="6 7">DSM 16634</strain>
    </source>
</reference>
<dbReference type="PATRIC" id="fig|1423724.4.peg.862"/>
<gene>
    <name evidence="6" type="ORF">FC32_GL000823</name>
</gene>
<proteinExistence type="predicted"/>
<dbReference type="STRING" id="1423724.FC32_GL000823"/>
<feature type="compositionally biased region" description="Low complexity" evidence="1">
    <location>
        <begin position="338"/>
        <end position="348"/>
    </location>
</feature>
<feature type="signal peptide" evidence="3">
    <location>
        <begin position="1"/>
        <end position="18"/>
    </location>
</feature>
<protein>
    <submittedName>
        <fullName evidence="6">Cell wall surface anchor family protein</fullName>
    </submittedName>
</protein>
<evidence type="ECO:0000259" key="4">
    <source>
        <dbReference type="Pfam" id="PF16555"/>
    </source>
</evidence>
<evidence type="ECO:0000313" key="7">
    <source>
        <dbReference type="Proteomes" id="UP000051324"/>
    </source>
</evidence>
<sequence>MFLMIALMFSLQGIVAKADDGSLQKVQITVQNQVENPNGSSLIPAAGVGLSLYDLSQEYAQQKTTAKAEAFLESFAQMSASQVKTYLADNKITKLQSVTTAANGKAQFELAANQGAYLIVQDEIIDGQTIMPLAFALPLVNEDGSVQTSFELYAKPVKLTRAPYFYKYGVKDEVSAPLANAKFVLGKIVSGEKQYLTTTGTEFTASKTPATDANLKVFVSDENGLVLCDIGLTNGEYFFEEISAPTGYQISTEAKNVVVKVTDTQVSVNGIVLAELVAGMVPSSFTQAPKVLNYAVTTDKEDETSDSKKDPADSSSNTDNEVVSGAPGQSGNGGSTGGTTASSTNAKGDATDSSIGGMLAQLGEQKEWISLIGVLMVILAAMQLYKLKKVSKGSGSNEK</sequence>
<dbReference type="InterPro" id="IPR041033">
    <property type="entry name" value="SpaA_PFL_dom_1"/>
</dbReference>
<dbReference type="Pfam" id="PF16555">
    <property type="entry name" value="GramPos_pilinD1"/>
    <property type="match status" value="1"/>
</dbReference>
<comment type="caution">
    <text evidence="6">The sequence shown here is derived from an EMBL/GenBank/DDBJ whole genome shotgun (WGS) entry which is preliminary data.</text>
</comment>
<keyword evidence="2" id="KW-0812">Transmembrane</keyword>
<evidence type="ECO:0000256" key="3">
    <source>
        <dbReference type="SAM" id="SignalP"/>
    </source>
</evidence>
<name>A0A0R1TQ57_9LACO</name>
<feature type="compositionally biased region" description="Gly residues" evidence="1">
    <location>
        <begin position="328"/>
        <end position="337"/>
    </location>
</feature>
<feature type="transmembrane region" description="Helical" evidence="2">
    <location>
        <begin position="368"/>
        <end position="385"/>
    </location>
</feature>
<dbReference type="Pfam" id="PF17802">
    <property type="entry name" value="SpaA"/>
    <property type="match status" value="1"/>
</dbReference>
<evidence type="ECO:0000313" key="6">
    <source>
        <dbReference type="EMBL" id="KRL83569.1"/>
    </source>
</evidence>
<dbReference type="InterPro" id="IPR013783">
    <property type="entry name" value="Ig-like_fold"/>
</dbReference>
<keyword evidence="2" id="KW-0472">Membrane</keyword>
<dbReference type="EMBL" id="AZFT01000053">
    <property type="protein sequence ID" value="KRL83569.1"/>
    <property type="molecule type" value="Genomic_DNA"/>
</dbReference>
<feature type="region of interest" description="Disordered" evidence="1">
    <location>
        <begin position="297"/>
        <end position="350"/>
    </location>
</feature>